<dbReference type="EMBL" id="CP002408">
    <property type="protein sequence ID" value="AFU57946.1"/>
    <property type="molecule type" value="Genomic_DNA"/>
</dbReference>
<dbReference type="SUPFAM" id="SSF52172">
    <property type="entry name" value="CheY-like"/>
    <property type="match status" value="1"/>
</dbReference>
<dbReference type="HOGENOM" id="CLU_173008_0_0_2"/>
<dbReference type="InParanoid" id="K0I9D1"/>
<dbReference type="Proteomes" id="UP000008037">
    <property type="component" value="Chromosome"/>
</dbReference>
<evidence type="ECO:0000259" key="1">
    <source>
        <dbReference type="PROSITE" id="PS50110"/>
    </source>
</evidence>
<dbReference type="PROSITE" id="PS50110">
    <property type="entry name" value="RESPONSE_REGULATORY"/>
    <property type="match status" value="1"/>
</dbReference>
<sequence>MPKKDGLMVAADILKLAPEQRIIFVSAYVKEFVEKPVRQLKADIEVFQKPVSPRTLVEVVEDKALYEEIERLGGNAKKIREEMNPTHRQLKQLVESMRKLRAKYES</sequence>
<dbReference type="InterPro" id="IPR011006">
    <property type="entry name" value="CheY-like_superfamily"/>
</dbReference>
<proteinExistence type="predicted"/>
<evidence type="ECO:0000313" key="3">
    <source>
        <dbReference type="Proteomes" id="UP000008037"/>
    </source>
</evidence>
<dbReference type="STRING" id="1237085.Ngar_c10040"/>
<reference evidence="2 3" key="1">
    <citation type="journal article" date="2012" name="Environ. Microbiol.">
        <title>The genome of the ammonia-oxidizing Candidatus Nitrososphaera gargensis: insights into metabolic versatility and environmental adaptations.</title>
        <authorList>
            <person name="Spang A."/>
            <person name="Poehlein A."/>
            <person name="Offre P."/>
            <person name="Zumbragel S."/>
            <person name="Haider S."/>
            <person name="Rychlik N."/>
            <person name="Nowka B."/>
            <person name="Schmeisser C."/>
            <person name="Lebedeva E.V."/>
            <person name="Rattei T."/>
            <person name="Bohm C."/>
            <person name="Schmid M."/>
            <person name="Galushko A."/>
            <person name="Hatzenpichler R."/>
            <person name="Weinmaier T."/>
            <person name="Daniel R."/>
            <person name="Schleper C."/>
            <person name="Spieck E."/>
            <person name="Streit W."/>
            <person name="Wagner M."/>
        </authorList>
    </citation>
    <scope>NUCLEOTIDE SEQUENCE [LARGE SCALE GENOMIC DNA]</scope>
    <source>
        <strain evidence="3">Ga9.2</strain>
    </source>
</reference>
<dbReference type="Gene3D" id="3.40.50.2300">
    <property type="match status" value="1"/>
</dbReference>
<dbReference type="InterPro" id="IPR001789">
    <property type="entry name" value="Sig_transdc_resp-reg_receiver"/>
</dbReference>
<gene>
    <name evidence="2" type="ordered locus">Ngar_c10040</name>
</gene>
<dbReference type="AlphaFoldDB" id="K0I9D1"/>
<accession>K0I9D1</accession>
<evidence type="ECO:0000313" key="2">
    <source>
        <dbReference type="EMBL" id="AFU57946.1"/>
    </source>
</evidence>
<protein>
    <submittedName>
        <fullName evidence="2">Putative response regulator receiver</fullName>
    </submittedName>
</protein>
<keyword evidence="3" id="KW-1185">Reference proteome</keyword>
<organism evidence="2 3">
    <name type="scientific">Nitrososphaera gargensis (strain Ga9.2)</name>
    <dbReference type="NCBI Taxonomy" id="1237085"/>
    <lineage>
        <taxon>Archaea</taxon>
        <taxon>Nitrososphaerota</taxon>
        <taxon>Nitrososphaeria</taxon>
        <taxon>Nitrososphaerales</taxon>
        <taxon>Nitrososphaeraceae</taxon>
        <taxon>Nitrososphaera</taxon>
    </lineage>
</organism>
<name>K0I9D1_NITGG</name>
<dbReference type="GO" id="GO:0000160">
    <property type="term" value="P:phosphorelay signal transduction system"/>
    <property type="evidence" value="ECO:0007669"/>
    <property type="project" value="InterPro"/>
</dbReference>
<feature type="domain" description="Response regulatory" evidence="1">
    <location>
        <begin position="1"/>
        <end position="64"/>
    </location>
</feature>
<dbReference type="KEGG" id="nga:Ngar_c10040"/>
<dbReference type="BioCyc" id="CNIT1237085:G1324-1002-MONOMER"/>